<sequence length="396" mass="43433">MEADGNSRTPGCGRPDDPVAALNRELEGLLDAILEPAGWPRICSTLNQILDARLILLTFGPDGRHDARFCDRAVAEPVLVHLARSQVESGKSIIAYMLHDADQLTFHCKRKISSPAQSPAPAPPEAQDDLRSKKALMSRIYDRNGQKALLAAFREAPQAPFGTQELCLIELLSRRLNLALDCAARIGEARQQAGQMRLMLQSGSHLSLLIDSTRRIVTSCGTTLDELGLNDLLEVRAGRLNILAKELEEKLDPLLDRLTPGLLFGSGRSAKRETDLSRPQELVLITQSGTPCRIVMTVTGQEGQEGASHVLIRIHLPRNLPEEIGTALQAVYGLSKSEARLAFFLVVSGSLTDTLDSLSVTRNTAKTHLRRIYEKTGTRSQLELAQVIFRLASLYP</sequence>
<dbReference type="Gene3D" id="1.10.10.10">
    <property type="entry name" value="Winged helix-like DNA-binding domain superfamily/Winged helix DNA-binding domain"/>
    <property type="match status" value="1"/>
</dbReference>
<dbReference type="InterPro" id="IPR000792">
    <property type="entry name" value="Tscrpt_reg_LuxR_C"/>
</dbReference>
<reference evidence="2 3" key="1">
    <citation type="submission" date="2015-10" db="EMBL/GenBank/DDBJ databases">
        <title>The world's first case of liver abscess caused by Pannonibacter phragmitetus.</title>
        <authorList>
            <person name="Ming D."/>
            <person name="Wang M."/>
            <person name="Zhou Y."/>
            <person name="Jiang T."/>
            <person name="Hu S."/>
        </authorList>
    </citation>
    <scope>NUCLEOTIDE SEQUENCE [LARGE SCALE GENOMIC DNA]</scope>
    <source>
        <strain evidence="2 3">31801</strain>
    </source>
</reference>
<feature type="domain" description="HTH luxR-type" evidence="1">
    <location>
        <begin position="331"/>
        <end position="388"/>
    </location>
</feature>
<dbReference type="EMBL" id="CP013068">
    <property type="protein sequence ID" value="ALV25763.1"/>
    <property type="molecule type" value="Genomic_DNA"/>
</dbReference>
<dbReference type="Proteomes" id="UP000064921">
    <property type="component" value="Chromosome"/>
</dbReference>
<dbReference type="AlphaFoldDB" id="A0A0U3PA44"/>
<name>A0A0U3PA44_9HYPH</name>
<dbReference type="GO" id="GO:0003677">
    <property type="term" value="F:DNA binding"/>
    <property type="evidence" value="ECO:0007669"/>
    <property type="project" value="InterPro"/>
</dbReference>
<keyword evidence="3" id="KW-1185">Reference proteome</keyword>
<accession>A0A0U3PA44</accession>
<evidence type="ECO:0000313" key="2">
    <source>
        <dbReference type="EMBL" id="ALV25763.1"/>
    </source>
</evidence>
<organism evidence="2 3">
    <name type="scientific">Pannonibacter phragmitetus</name>
    <dbReference type="NCBI Taxonomy" id="121719"/>
    <lineage>
        <taxon>Bacteria</taxon>
        <taxon>Pseudomonadati</taxon>
        <taxon>Pseudomonadota</taxon>
        <taxon>Alphaproteobacteria</taxon>
        <taxon>Hyphomicrobiales</taxon>
        <taxon>Stappiaceae</taxon>
        <taxon>Pannonibacter</taxon>
    </lineage>
</organism>
<evidence type="ECO:0000259" key="1">
    <source>
        <dbReference type="SMART" id="SM00421"/>
    </source>
</evidence>
<dbReference type="InterPro" id="IPR036388">
    <property type="entry name" value="WH-like_DNA-bd_sf"/>
</dbReference>
<dbReference type="KEGG" id="pphr:APZ00_00610"/>
<proteinExistence type="predicted"/>
<dbReference type="GO" id="GO:0006355">
    <property type="term" value="P:regulation of DNA-templated transcription"/>
    <property type="evidence" value="ECO:0007669"/>
    <property type="project" value="InterPro"/>
</dbReference>
<dbReference type="STRING" id="121719.APZ00_00610"/>
<protein>
    <recommendedName>
        <fullName evidence="1">HTH luxR-type domain-containing protein</fullName>
    </recommendedName>
</protein>
<dbReference type="SMART" id="SM00421">
    <property type="entry name" value="HTH_LUXR"/>
    <property type="match status" value="1"/>
</dbReference>
<dbReference type="SUPFAM" id="SSF46894">
    <property type="entry name" value="C-terminal effector domain of the bipartite response regulators"/>
    <property type="match status" value="1"/>
</dbReference>
<evidence type="ECO:0000313" key="3">
    <source>
        <dbReference type="Proteomes" id="UP000064921"/>
    </source>
</evidence>
<dbReference type="InterPro" id="IPR016032">
    <property type="entry name" value="Sig_transdc_resp-reg_C-effctor"/>
</dbReference>
<gene>
    <name evidence="2" type="ORF">APZ00_00610</name>
</gene>